<feature type="domain" description="Zinc finger CGNR" evidence="1">
    <location>
        <begin position="160"/>
        <end position="200"/>
    </location>
</feature>
<organism evidence="2 3">
    <name type="scientific">Micromonospora cathayae</name>
    <dbReference type="NCBI Taxonomy" id="3028804"/>
    <lineage>
        <taxon>Bacteria</taxon>
        <taxon>Bacillati</taxon>
        <taxon>Actinomycetota</taxon>
        <taxon>Actinomycetes</taxon>
        <taxon>Micromonosporales</taxon>
        <taxon>Micromonosporaceae</taxon>
        <taxon>Micromonospora</taxon>
    </lineage>
</organism>
<dbReference type="RefSeq" id="WP_275031979.1">
    <property type="nucleotide sequence ID" value="NZ_CP118615.1"/>
</dbReference>
<evidence type="ECO:0000313" key="3">
    <source>
        <dbReference type="Proteomes" id="UP001219605"/>
    </source>
</evidence>
<evidence type="ECO:0000259" key="1">
    <source>
        <dbReference type="Pfam" id="PF11706"/>
    </source>
</evidence>
<dbReference type="InterPro" id="IPR021005">
    <property type="entry name" value="Znf_CGNR"/>
</dbReference>
<dbReference type="Gene3D" id="1.10.3300.10">
    <property type="entry name" value="Jann2411-like domain"/>
    <property type="match status" value="1"/>
</dbReference>
<keyword evidence="3" id="KW-1185">Reference proteome</keyword>
<dbReference type="Proteomes" id="UP001219605">
    <property type="component" value="Chromosome"/>
</dbReference>
<dbReference type="EMBL" id="CP118615">
    <property type="protein sequence ID" value="WDZ85280.1"/>
    <property type="molecule type" value="Genomic_DNA"/>
</dbReference>
<dbReference type="Pfam" id="PF11706">
    <property type="entry name" value="zf-CGNR"/>
    <property type="match status" value="1"/>
</dbReference>
<dbReference type="Pfam" id="PF07336">
    <property type="entry name" value="ABATE"/>
    <property type="match status" value="1"/>
</dbReference>
<proteinExistence type="predicted"/>
<dbReference type="InterPro" id="IPR023286">
    <property type="entry name" value="ABATE_dom_sf"/>
</dbReference>
<dbReference type="PANTHER" id="PTHR35525:SF3">
    <property type="entry name" value="BLL6575 PROTEIN"/>
    <property type="match status" value="1"/>
</dbReference>
<dbReference type="InterPro" id="IPR010852">
    <property type="entry name" value="ABATE"/>
</dbReference>
<protein>
    <submittedName>
        <fullName evidence="2">CGNR zinc finger domain-containing protein</fullName>
    </submittedName>
</protein>
<accession>A0ABY7ZQI4</accession>
<name>A0ABY7ZQI4_9ACTN</name>
<reference evidence="2 3" key="1">
    <citation type="submission" date="2023-02" db="EMBL/GenBank/DDBJ databases">
        <authorList>
            <person name="Mo P."/>
        </authorList>
    </citation>
    <scope>NUCLEOTIDE SEQUENCE [LARGE SCALE GENOMIC DNA]</scope>
    <source>
        <strain evidence="2 3">HUAS 3</strain>
    </source>
</reference>
<sequence length="200" mass="21846">MHWVDVDGYPMPVLLAGHPGLELCNTWAGWSEPPGPHREWLRSYQHLAVWSRHAGLLDAATVARLRPAATGEPAAAERVLTEIRELRTALHDVLLDPANRAAFRTVAGYAERAAATARLRVDATGLARWTLPGDAGLDLPLLACAQTAAELLGTPTRALVRACPGDDCGWLFVDTRGRRRWCSMAVCGNRAKVRAYADRH</sequence>
<evidence type="ECO:0000313" key="2">
    <source>
        <dbReference type="EMBL" id="WDZ85280.1"/>
    </source>
</evidence>
<dbReference type="SUPFAM" id="SSF160904">
    <property type="entry name" value="Jann2411-like"/>
    <property type="match status" value="1"/>
</dbReference>
<gene>
    <name evidence="2" type="ORF">PVK37_02100</name>
</gene>
<dbReference type="PANTHER" id="PTHR35525">
    <property type="entry name" value="BLL6575 PROTEIN"/>
    <property type="match status" value="1"/>
</dbReference>